<evidence type="ECO:0000313" key="2">
    <source>
        <dbReference type="EMBL" id="OPB37574.1"/>
    </source>
</evidence>
<organism evidence="2 3">
    <name type="scientific">Trichoderma guizhouense</name>
    <dbReference type="NCBI Taxonomy" id="1491466"/>
    <lineage>
        <taxon>Eukaryota</taxon>
        <taxon>Fungi</taxon>
        <taxon>Dikarya</taxon>
        <taxon>Ascomycota</taxon>
        <taxon>Pezizomycotina</taxon>
        <taxon>Sordariomycetes</taxon>
        <taxon>Hypocreomycetidae</taxon>
        <taxon>Hypocreales</taxon>
        <taxon>Hypocreaceae</taxon>
        <taxon>Trichoderma</taxon>
    </lineage>
</organism>
<feature type="signal peptide" evidence="1">
    <location>
        <begin position="1"/>
        <end position="17"/>
    </location>
</feature>
<sequence>MKALSLIVSISALSVCAHPSPPQPAEHSLEFRNAEFNETLALQEDVKKNPPEKRFFGAIINVVFTIAEPFFPVEVGLLKFVGNSVNLGVQCIGFATGATSGTDCIIAAADLALNGYMVTAAVNEANGIDKRFENSTFVAAPYMVFHNGVPGTADFQDLIRNRLNDTHWVHIASSSKYSNLDQQLHIKHADKSVLGPSSRSKPVFHVRVNTTMTSGLKRNEGSVNGLVFDYLWDEGNESLARQFMDSGTEDVGNDLGFAISGWMEENSSEANCASLAAGSVDDNGDSDPPVINRALAAYGWNNQAFQFNGRAGGWIDQCGGPF</sequence>
<accession>A0A1T3C911</accession>
<reference evidence="2 3" key="1">
    <citation type="submission" date="2016-04" db="EMBL/GenBank/DDBJ databases">
        <title>Multiple horizontal gene transfer events from other fungi enriched the ability of the initially mycotrophic fungus Trichoderma (Ascomycota) to feed on dead plant biomass.</title>
        <authorList>
            <person name="Atanasova L."/>
            <person name="Chenthamara K."/>
            <person name="Zhang J."/>
            <person name="Grujic M."/>
            <person name="Henrissat B."/>
            <person name="Kuo A."/>
            <person name="Aertz A."/>
            <person name="Salamov A."/>
            <person name="Lipzen A."/>
            <person name="Labutti K."/>
            <person name="Barry K."/>
            <person name="Miao Y."/>
            <person name="Rahimi M.J."/>
            <person name="Shen Q."/>
            <person name="Grigoriev I.V."/>
            <person name="Kubicek C.P."/>
            <person name="Druzhinina I.S."/>
        </authorList>
    </citation>
    <scope>NUCLEOTIDE SEQUENCE [LARGE SCALE GENOMIC DNA]</scope>
    <source>
        <strain evidence="2 3">NJAU 4742</strain>
    </source>
</reference>
<evidence type="ECO:0000256" key="1">
    <source>
        <dbReference type="SAM" id="SignalP"/>
    </source>
</evidence>
<dbReference type="AlphaFoldDB" id="A0A1T3C911"/>
<evidence type="ECO:0000313" key="3">
    <source>
        <dbReference type="Proteomes" id="UP000191004"/>
    </source>
</evidence>
<comment type="caution">
    <text evidence="2">The sequence shown here is derived from an EMBL/GenBank/DDBJ whole genome shotgun (WGS) entry which is preliminary data.</text>
</comment>
<feature type="chain" id="PRO_5013091938" evidence="1">
    <location>
        <begin position="18"/>
        <end position="322"/>
    </location>
</feature>
<keyword evidence="3" id="KW-1185">Reference proteome</keyword>
<name>A0A1T3C911_9HYPO</name>
<dbReference type="Proteomes" id="UP000191004">
    <property type="component" value="Unassembled WGS sequence"/>
</dbReference>
<protein>
    <submittedName>
        <fullName evidence="2">Uncharacterized protein</fullName>
    </submittedName>
</protein>
<gene>
    <name evidence="2" type="ORF">A0O28_0044860</name>
</gene>
<keyword evidence="1" id="KW-0732">Signal</keyword>
<dbReference type="EMBL" id="LVVK01000022">
    <property type="protein sequence ID" value="OPB37574.1"/>
    <property type="molecule type" value="Genomic_DNA"/>
</dbReference>
<proteinExistence type="predicted"/>